<evidence type="ECO:0008006" key="3">
    <source>
        <dbReference type="Google" id="ProtNLM"/>
    </source>
</evidence>
<accession>A0ABM3QRG9</accession>
<gene>
    <name evidence="2" type="primary">LOC110781407</name>
</gene>
<dbReference type="Proteomes" id="UP000813463">
    <property type="component" value="Chromosome 5"/>
</dbReference>
<name>A0ABM3QRG9_SPIOL</name>
<protein>
    <recommendedName>
        <fullName evidence="3">Ubiquitin-like protease family profile domain-containing protein</fullName>
    </recommendedName>
</protein>
<sequence length="112" mass="12706">MDTMYPNPEEKHKSILKNMIPAIDTMLNVHDPQWELGTMGSWGRQLVELMNNTDNHSCGVLMLGWIKSSAARIVSRYGMENIVVARKALLMEDFLSEFNEAKDEALSAITYT</sequence>
<dbReference type="RefSeq" id="XP_056685968.1">
    <property type="nucleotide sequence ID" value="XM_056829990.1"/>
</dbReference>
<evidence type="ECO:0000313" key="2">
    <source>
        <dbReference type="RefSeq" id="XP_056685968.1"/>
    </source>
</evidence>
<organism evidence="1 2">
    <name type="scientific">Spinacia oleracea</name>
    <name type="common">Spinach</name>
    <dbReference type="NCBI Taxonomy" id="3562"/>
    <lineage>
        <taxon>Eukaryota</taxon>
        <taxon>Viridiplantae</taxon>
        <taxon>Streptophyta</taxon>
        <taxon>Embryophyta</taxon>
        <taxon>Tracheophyta</taxon>
        <taxon>Spermatophyta</taxon>
        <taxon>Magnoliopsida</taxon>
        <taxon>eudicotyledons</taxon>
        <taxon>Gunneridae</taxon>
        <taxon>Pentapetalae</taxon>
        <taxon>Caryophyllales</taxon>
        <taxon>Chenopodiaceae</taxon>
        <taxon>Chenopodioideae</taxon>
        <taxon>Anserineae</taxon>
        <taxon>Spinacia</taxon>
    </lineage>
</organism>
<reference evidence="2" key="2">
    <citation type="submission" date="2025-08" db="UniProtKB">
        <authorList>
            <consortium name="RefSeq"/>
        </authorList>
    </citation>
    <scope>IDENTIFICATION</scope>
    <source>
        <tissue evidence="2">Leaf</tissue>
    </source>
</reference>
<reference evidence="1" key="1">
    <citation type="journal article" date="2021" name="Nat. Commun.">
        <title>Genomic analyses provide insights into spinach domestication and the genetic basis of agronomic traits.</title>
        <authorList>
            <person name="Cai X."/>
            <person name="Sun X."/>
            <person name="Xu C."/>
            <person name="Sun H."/>
            <person name="Wang X."/>
            <person name="Ge C."/>
            <person name="Zhang Z."/>
            <person name="Wang Q."/>
            <person name="Fei Z."/>
            <person name="Jiao C."/>
            <person name="Wang Q."/>
        </authorList>
    </citation>
    <scope>NUCLEOTIDE SEQUENCE [LARGE SCALE GENOMIC DNA]</scope>
    <source>
        <strain evidence="1">cv. Varoflay</strain>
    </source>
</reference>
<evidence type="ECO:0000313" key="1">
    <source>
        <dbReference type="Proteomes" id="UP000813463"/>
    </source>
</evidence>
<dbReference type="GeneID" id="110781407"/>
<proteinExistence type="predicted"/>
<keyword evidence="1" id="KW-1185">Reference proteome</keyword>